<dbReference type="EMBL" id="JBEQNB010000057">
    <property type="protein sequence ID" value="MES0838485.1"/>
    <property type="molecule type" value="Genomic_DNA"/>
</dbReference>
<dbReference type="RefSeq" id="WP_352987348.1">
    <property type="nucleotide sequence ID" value="NZ_JBEQNA010000054.1"/>
</dbReference>
<dbReference type="Gene3D" id="3.90.176.10">
    <property type="entry name" value="Toxin ADP-ribosyltransferase, Chain A, domain 1"/>
    <property type="match status" value="1"/>
</dbReference>
<keyword evidence="2" id="KW-1185">Reference proteome</keyword>
<accession>A0ABV2A6L0</accession>
<gene>
    <name evidence="1" type="ORF">ABUK86_32300</name>
</gene>
<organism evidence="1 2">
    <name type="scientific">Nocardiopsis tropica</name>
    <dbReference type="NCBI Taxonomy" id="109330"/>
    <lineage>
        <taxon>Bacteria</taxon>
        <taxon>Bacillati</taxon>
        <taxon>Actinomycetota</taxon>
        <taxon>Actinomycetes</taxon>
        <taxon>Streptosporangiales</taxon>
        <taxon>Nocardiopsidaceae</taxon>
        <taxon>Nocardiopsis</taxon>
    </lineage>
</organism>
<feature type="non-terminal residue" evidence="1">
    <location>
        <position position="160"/>
    </location>
</feature>
<dbReference type="Proteomes" id="UP001432401">
    <property type="component" value="Unassembled WGS sequence"/>
</dbReference>
<proteinExistence type="predicted"/>
<name>A0ABV2A6L0_9ACTN</name>
<comment type="caution">
    <text evidence="1">The sequence shown here is derived from an EMBL/GenBank/DDBJ whole genome shotgun (WGS) entry which is preliminary data.</text>
</comment>
<evidence type="ECO:0000313" key="1">
    <source>
        <dbReference type="EMBL" id="MES0838485.1"/>
    </source>
</evidence>
<reference evidence="1 2" key="1">
    <citation type="submission" date="2024-06" db="EMBL/GenBank/DDBJ databases">
        <authorList>
            <person name="Bataeva Y.V."/>
            <person name="Grigorian L.N."/>
            <person name="Solomentsev V.I."/>
        </authorList>
    </citation>
    <scope>NUCLEOTIDE SEQUENCE [LARGE SCALE GENOMIC DNA]</scope>
    <source>
        <strain evidence="2">SCPM-O-B-12605 (RCAM04882)</strain>
    </source>
</reference>
<sequence length="160" mass="17157">MGESVRARTDDQAADQWAGSVLPTLVTAQGTSDQVQGAPILDITPNQAHSLWEYTDHLRGMVDEGLVTGDVGPEDRDDFAWIVSDIDTALRYAALPVAITVHLGADPALLQRLGIDPHDPGRVVGTVVDIPHYLSGTFGTRAAEHAPAYLMLRIPHGYPA</sequence>
<protein>
    <submittedName>
        <fullName evidence="1">Uncharacterized protein</fullName>
    </submittedName>
</protein>
<evidence type="ECO:0000313" key="2">
    <source>
        <dbReference type="Proteomes" id="UP001432401"/>
    </source>
</evidence>